<protein>
    <submittedName>
        <fullName evidence="1">Uncharacterized protein</fullName>
    </submittedName>
</protein>
<sequence>MDEDAVPSAVRFAFKDYKIDKDKRKHSAKCAHCPESRTSIAESLGTTSNFTRHMKTHPHVTLNNDYYYYIIVSTLTEMPLIPHKLRWKSYQEYQKQKKNKFTGNLSSNQTTLTGLKVAALGQSGFGRSLFQSGERHYSPTSSRAQAIHKSLINQLIVGESLPLRIVE</sequence>
<reference evidence="1" key="1">
    <citation type="submission" date="2020-04" db="EMBL/GenBank/DDBJ databases">
        <authorList>
            <person name="Alioto T."/>
            <person name="Alioto T."/>
            <person name="Gomez Garrido J."/>
        </authorList>
    </citation>
    <scope>NUCLEOTIDE SEQUENCE</scope>
    <source>
        <strain evidence="1">A484AB</strain>
    </source>
</reference>
<dbReference type="EMBL" id="CACRXK020005204">
    <property type="protein sequence ID" value="CAB4005440.1"/>
    <property type="molecule type" value="Genomic_DNA"/>
</dbReference>
<name>A0A7D9IE15_PARCT</name>
<evidence type="ECO:0000313" key="1">
    <source>
        <dbReference type="EMBL" id="CAB4005440.1"/>
    </source>
</evidence>
<proteinExistence type="predicted"/>
<dbReference type="Proteomes" id="UP001152795">
    <property type="component" value="Unassembled WGS sequence"/>
</dbReference>
<keyword evidence="2" id="KW-1185">Reference proteome</keyword>
<dbReference type="AlphaFoldDB" id="A0A7D9IE15"/>
<organism evidence="1 2">
    <name type="scientific">Paramuricea clavata</name>
    <name type="common">Red gorgonian</name>
    <name type="synonym">Violescent sea-whip</name>
    <dbReference type="NCBI Taxonomy" id="317549"/>
    <lineage>
        <taxon>Eukaryota</taxon>
        <taxon>Metazoa</taxon>
        <taxon>Cnidaria</taxon>
        <taxon>Anthozoa</taxon>
        <taxon>Octocorallia</taxon>
        <taxon>Malacalcyonacea</taxon>
        <taxon>Plexauridae</taxon>
        <taxon>Paramuricea</taxon>
    </lineage>
</organism>
<comment type="caution">
    <text evidence="1">The sequence shown here is derived from an EMBL/GenBank/DDBJ whole genome shotgun (WGS) entry which is preliminary data.</text>
</comment>
<evidence type="ECO:0000313" key="2">
    <source>
        <dbReference type="Proteomes" id="UP001152795"/>
    </source>
</evidence>
<gene>
    <name evidence="1" type="ORF">PACLA_8A040214</name>
</gene>
<accession>A0A7D9IE15</accession>